<reference evidence="11" key="1">
    <citation type="journal article" date="2017" name="Curr. Biol.">
        <title>Molecular Basis of Alarm Pheromone Detection in Aphids.</title>
        <authorList>
            <person name="Zhang R."/>
            <person name="Wang B."/>
            <person name="Grossi G."/>
            <person name="Falabella P."/>
            <person name="Liu Y."/>
            <person name="Yan S."/>
            <person name="Lu J."/>
            <person name="Xi J."/>
            <person name="Wang G."/>
        </authorList>
    </citation>
    <scope>NUCLEOTIDE SEQUENCE</scope>
    <source>
        <tissue evidence="11">Antenna</tissue>
    </source>
</reference>
<dbReference type="PDB" id="8Z9A">
    <property type="method" value="EM"/>
    <property type="resolution" value="3.00 A"/>
    <property type="chains" value="D=1-367"/>
</dbReference>
<dbReference type="AlphaFoldDB" id="A0A1S6J146"/>
<feature type="transmembrane region" description="Helical" evidence="10">
    <location>
        <begin position="261"/>
        <end position="284"/>
    </location>
</feature>
<evidence type="ECO:0000313" key="11">
    <source>
        <dbReference type="EMBL" id="AQS60744.1"/>
    </source>
</evidence>
<evidence type="ECO:0000256" key="2">
    <source>
        <dbReference type="ARBA" id="ARBA00022475"/>
    </source>
</evidence>
<protein>
    <recommendedName>
        <fullName evidence="10">Odorant receptor</fullName>
    </recommendedName>
</protein>
<feature type="transmembrane region" description="Helical" evidence="10">
    <location>
        <begin position="21"/>
        <end position="47"/>
    </location>
</feature>
<dbReference type="EMDB" id="EMD-39858"/>
<dbReference type="EMBL" id="KX890157">
    <property type="protein sequence ID" value="AQS60744.1"/>
    <property type="molecule type" value="mRNA"/>
</dbReference>
<feature type="transmembrane region" description="Helical" evidence="10">
    <location>
        <begin position="157"/>
        <end position="182"/>
    </location>
</feature>
<dbReference type="GO" id="GO:0004984">
    <property type="term" value="F:olfactory receptor activity"/>
    <property type="evidence" value="ECO:0007669"/>
    <property type="project" value="InterPro"/>
</dbReference>
<dbReference type="SMR" id="A0A1S6J146"/>
<dbReference type="GO" id="GO:0005549">
    <property type="term" value="F:odorant binding"/>
    <property type="evidence" value="ECO:0007669"/>
    <property type="project" value="InterPro"/>
</dbReference>
<dbReference type="PANTHER" id="PTHR21137">
    <property type="entry name" value="ODORANT RECEPTOR"/>
    <property type="match status" value="1"/>
</dbReference>
<dbReference type="GO" id="GO:0007165">
    <property type="term" value="P:signal transduction"/>
    <property type="evidence" value="ECO:0007669"/>
    <property type="project" value="UniProtKB-KW"/>
</dbReference>
<gene>
    <name evidence="11" type="primary">OR5</name>
</gene>
<evidence type="ECO:0000256" key="5">
    <source>
        <dbReference type="ARBA" id="ARBA00022725"/>
    </source>
</evidence>
<evidence type="ECO:0000256" key="9">
    <source>
        <dbReference type="ARBA" id="ARBA00023224"/>
    </source>
</evidence>
<evidence type="ECO:0000256" key="3">
    <source>
        <dbReference type="ARBA" id="ARBA00022606"/>
    </source>
</evidence>
<keyword evidence="4 10" id="KW-0812">Transmembrane</keyword>
<proteinExistence type="evidence at protein level"/>
<evidence type="ECO:0000256" key="7">
    <source>
        <dbReference type="ARBA" id="ARBA00023136"/>
    </source>
</evidence>
<feature type="transmembrane region" description="Helical" evidence="10">
    <location>
        <begin position="233"/>
        <end position="255"/>
    </location>
</feature>
<keyword evidence="3 10" id="KW-0716">Sensory transduction</keyword>
<dbReference type="PDB" id="8Z9Z">
    <property type="method" value="EM"/>
    <property type="resolution" value="3.50 A"/>
    <property type="chains" value="D=1-367"/>
</dbReference>
<evidence type="ECO:0007829" key="13">
    <source>
        <dbReference type="PDB" id="8Z9Z"/>
    </source>
</evidence>
<evidence type="ECO:0007829" key="12">
    <source>
        <dbReference type="PDB" id="8Z9A"/>
    </source>
</evidence>
<evidence type="ECO:0000256" key="4">
    <source>
        <dbReference type="ARBA" id="ARBA00022692"/>
    </source>
</evidence>
<keyword evidence="7 10" id="KW-0472">Membrane</keyword>
<dbReference type="GO" id="GO:0005886">
    <property type="term" value="C:plasma membrane"/>
    <property type="evidence" value="ECO:0007669"/>
    <property type="project" value="UniProtKB-SubCell"/>
</dbReference>
<dbReference type="EMDB" id="EMD-39873"/>
<reference evidence="12 13" key="2">
    <citation type="journal article" date="2024" name="Science">
        <title>Structural basis for odorant recognition of the insect odorant receptor OR-Orco heterocomplex.</title>
        <authorList>
            <person name="Wang Y."/>
            <person name="Qiu L."/>
            <person name="Wang B."/>
            <person name="Guan Z."/>
            <person name="Dong Z."/>
            <person name="Zhang J."/>
            <person name="Cao S."/>
            <person name="Yang L."/>
            <person name="Wang B."/>
            <person name="Gong Z."/>
            <person name="Zhang L."/>
            <person name="Ma W."/>
            <person name="Liu Z."/>
            <person name="Zhang D."/>
            <person name="Wang G."/>
            <person name="Yin P."/>
        </authorList>
    </citation>
    <scope>STRUCTURE BY ELECTRON MICROSCOPY (3.00 ANGSTROMS)</scope>
</reference>
<comment type="caution">
    <text evidence="10">Lacks conserved residue(s) required for the propagation of feature annotation.</text>
</comment>
<accession>A0A1S6J146</accession>
<comment type="subcellular location">
    <subcellularLocation>
        <location evidence="1 10">Cell membrane</location>
        <topology evidence="1 10">Multi-pass membrane protein</topology>
    </subcellularLocation>
</comment>
<dbReference type="OrthoDB" id="6597368at2759"/>
<dbReference type="InterPro" id="IPR004117">
    <property type="entry name" value="7tm6_olfct_rcpt"/>
</dbReference>
<keyword evidence="5 10" id="KW-0552">Olfaction</keyword>
<comment type="similarity">
    <text evidence="10">Belongs to the insect chemoreceptor superfamily. Heteromeric odorant receptor channel (TC 1.A.69) family.</text>
</comment>
<keyword evidence="6 10" id="KW-1133">Transmembrane helix</keyword>
<evidence type="ECO:0000256" key="10">
    <source>
        <dbReference type="RuleBase" id="RU351113"/>
    </source>
</evidence>
<organism evidence="11">
    <name type="scientific">Acyrthosiphon pisum</name>
    <name type="common">Pea aphid</name>
    <dbReference type="NCBI Taxonomy" id="7029"/>
    <lineage>
        <taxon>Eukaryota</taxon>
        <taxon>Metazoa</taxon>
        <taxon>Ecdysozoa</taxon>
        <taxon>Arthropoda</taxon>
        <taxon>Hexapoda</taxon>
        <taxon>Insecta</taxon>
        <taxon>Pterygota</taxon>
        <taxon>Neoptera</taxon>
        <taxon>Paraneoptera</taxon>
        <taxon>Hemiptera</taxon>
        <taxon>Sternorrhyncha</taxon>
        <taxon>Aphidomorpha</taxon>
        <taxon>Aphidoidea</taxon>
        <taxon>Aphididae</taxon>
        <taxon>Macrosiphini</taxon>
        <taxon>Acyrthosiphon</taxon>
    </lineage>
</organism>
<evidence type="ECO:0000256" key="6">
    <source>
        <dbReference type="ARBA" id="ARBA00022989"/>
    </source>
</evidence>
<name>A0A1S6J146_ACYPI</name>
<evidence type="ECO:0000256" key="1">
    <source>
        <dbReference type="ARBA" id="ARBA00004651"/>
    </source>
</evidence>
<feature type="transmembrane region" description="Helical" evidence="10">
    <location>
        <begin position="53"/>
        <end position="76"/>
    </location>
</feature>
<dbReference type="Pfam" id="PF02949">
    <property type="entry name" value="7tm_6"/>
    <property type="match status" value="1"/>
</dbReference>
<keyword evidence="8 10" id="KW-0675">Receptor</keyword>
<keyword evidence="2" id="KW-1003">Cell membrane</keyword>
<evidence type="ECO:0000256" key="8">
    <source>
        <dbReference type="ARBA" id="ARBA00023170"/>
    </source>
</evidence>
<keyword evidence="9 10" id="KW-0807">Transducer</keyword>
<dbReference type="PANTHER" id="PTHR21137:SF35">
    <property type="entry name" value="ODORANT RECEPTOR 19A-RELATED"/>
    <property type="match status" value="1"/>
</dbReference>
<sequence>MQRIDTINMFLQMTGCTDSKAMLYLTYFEFLITFYYLIATYASIVHFEQSVTIQLFALLCMLIECVILLNITFRLYHKNHIREMHQYSRRLGIPDSYRSVINVITKYHLIASNIFVVFPVTYAIFCDSVRVGDPFTFPFLDVLPMHTDNLAIYACKYLVYAISVYIAHVELCFINTTFIYYVGVLKHRLETIVQTIGEAFADNDEQKFKYAIIQHQKLLSYFNTMKIVFSKPILLSMSFNAIYFGLTTSFVIQAIRGYINQAILSICIASSAAAVINITIYTFYGSELMDLHDKILHVLFDNAFFYVSKSFKSSILIMMTRVTIPLKFTVGYIFTINLNLLLKILKMSYTVLNVLLSSETIKPHKLS</sequence>
<feature type="transmembrane region" description="Helical" evidence="10">
    <location>
        <begin position="324"/>
        <end position="342"/>
    </location>
</feature>
<keyword evidence="12 13" id="KW-0002">3D-structure</keyword>